<protein>
    <recommendedName>
        <fullName evidence="4">Germination protease</fullName>
        <ecNumber evidence="4">3.4.24.78</ecNumber>
    </recommendedName>
    <alternativeName>
        <fullName evidence="4">GPR endopeptidase</fullName>
    </alternativeName>
    <alternativeName>
        <fullName evidence="4">Germination proteinase</fullName>
    </alternativeName>
    <alternativeName>
        <fullName evidence="4">Spore protease</fullName>
    </alternativeName>
</protein>
<comment type="subunit">
    <text evidence="4">Homotetramer.</text>
</comment>
<dbReference type="NCBIfam" id="TIGR01441">
    <property type="entry name" value="GPR"/>
    <property type="match status" value="1"/>
</dbReference>
<comment type="PTM">
    <text evidence="4">Autoproteolytically processed. The inactive tetrameric zymogen termed p46 autoprocesses to a smaller form termed p41, which is active only during spore germination.</text>
</comment>
<dbReference type="RefSeq" id="WP_055289114.1">
    <property type="nucleotide sequence ID" value="NZ_CP173382.1"/>
</dbReference>
<comment type="catalytic activity">
    <reaction evidence="4">
        <text>Endopeptidase action with P4 Glu or Asp, P1 preferably Glu &gt; Asp, P1' hydrophobic and P2' Ala.</text>
        <dbReference type="EC" id="3.4.24.78"/>
    </reaction>
</comment>
<dbReference type="Proteomes" id="UP000095492">
    <property type="component" value="Unassembled WGS sequence"/>
</dbReference>
<proteinExistence type="inferred from homology"/>
<comment type="similarity">
    <text evidence="4">Belongs to the peptidase A25 family.</text>
</comment>
<dbReference type="EMBL" id="CYYA01000002">
    <property type="protein sequence ID" value="CUM77476.1"/>
    <property type="molecule type" value="Genomic_DNA"/>
</dbReference>
<dbReference type="PIRSF" id="PIRSF019549">
    <property type="entry name" value="Peptidase_A25"/>
    <property type="match status" value="1"/>
</dbReference>
<evidence type="ECO:0000313" key="6">
    <source>
        <dbReference type="Proteomes" id="UP000095492"/>
    </source>
</evidence>
<dbReference type="Gene3D" id="3.40.50.1450">
    <property type="entry name" value="HybD-like"/>
    <property type="match status" value="2"/>
</dbReference>
<evidence type="ECO:0000313" key="5">
    <source>
        <dbReference type="EMBL" id="CUM77476.1"/>
    </source>
</evidence>
<dbReference type="GeneID" id="97391101"/>
<dbReference type="GO" id="GO:0004222">
    <property type="term" value="F:metalloendopeptidase activity"/>
    <property type="evidence" value="ECO:0007669"/>
    <property type="project" value="UniProtKB-UniRule"/>
</dbReference>
<organism evidence="5 6">
    <name type="scientific">Eubacterium ramulus</name>
    <dbReference type="NCBI Taxonomy" id="39490"/>
    <lineage>
        <taxon>Bacteria</taxon>
        <taxon>Bacillati</taxon>
        <taxon>Bacillota</taxon>
        <taxon>Clostridia</taxon>
        <taxon>Eubacteriales</taxon>
        <taxon>Eubacteriaceae</taxon>
        <taxon>Eubacterium</taxon>
    </lineage>
</organism>
<feature type="propeptide" id="PRO_5008186403" evidence="4">
    <location>
        <begin position="1"/>
        <end position="7"/>
    </location>
</feature>
<accession>A0A173RID1</accession>
<dbReference type="OrthoDB" id="9777293at2"/>
<dbReference type="Pfam" id="PF03418">
    <property type="entry name" value="Peptidase_A25"/>
    <property type="match status" value="2"/>
</dbReference>
<dbReference type="EC" id="3.4.24.78" evidence="4"/>
<evidence type="ECO:0000256" key="3">
    <source>
        <dbReference type="ARBA" id="ARBA00023145"/>
    </source>
</evidence>
<dbReference type="GO" id="GO:0009847">
    <property type="term" value="P:spore germination"/>
    <property type="evidence" value="ECO:0007669"/>
    <property type="project" value="UniProtKB-UniRule"/>
</dbReference>
<sequence>MFEVRTDLAVEENERITKAQEETKGISVTEEDYGEEQIRITTVRITTENGAKQMGKPKGTYITLEAAEMIEDDEDYHREISKRLAEILKELIPVCDKQKNYKESTENQKKVSRKGFAQAKHELEGTSILVAGLGNRLVTPDALGPQVADNLYITRHIIKEFGRRAYENEQVQPVSAIVPGVMAQTGMESQEIITGIIREVKPDYLIVVDALAARSVRRLGRTIQITDTGIYPGSGVGNHRYSITKETTGIPVIAIGIPTVVEAATIVYDSMSALIDELAHAESLQPLKTSWNRLTEAEHRNLVRELLSPQLNHMFVTPKDIDAEIKRMSYTISEAINLAFCG</sequence>
<dbReference type="HAMAP" id="MF_00626">
    <property type="entry name" value="Germination_prot"/>
    <property type="match status" value="1"/>
</dbReference>
<keyword evidence="3 4" id="KW-0865">Zymogen</keyword>
<dbReference type="InterPro" id="IPR005080">
    <property type="entry name" value="Peptidase_A25"/>
</dbReference>
<dbReference type="AlphaFoldDB" id="A0A173RID1"/>
<gene>
    <name evidence="4 5" type="primary">gpr</name>
    <name evidence="5" type="ORF">ERS852448_00423</name>
</gene>
<name>A0A173RID1_EUBRA</name>
<dbReference type="STRING" id="39490.ERS852448_00423"/>
<evidence type="ECO:0000256" key="1">
    <source>
        <dbReference type="ARBA" id="ARBA00022670"/>
    </source>
</evidence>
<keyword evidence="2 4" id="KW-0378">Hydrolase</keyword>
<evidence type="ECO:0000256" key="4">
    <source>
        <dbReference type="HAMAP-Rule" id="MF_00626"/>
    </source>
</evidence>
<dbReference type="SUPFAM" id="SSF53163">
    <property type="entry name" value="HybD-like"/>
    <property type="match status" value="1"/>
</dbReference>
<reference evidence="5 6" key="1">
    <citation type="submission" date="2015-09" db="EMBL/GenBank/DDBJ databases">
        <authorList>
            <consortium name="Pathogen Informatics"/>
        </authorList>
    </citation>
    <scope>NUCLEOTIDE SEQUENCE [LARGE SCALE GENOMIC DNA]</scope>
    <source>
        <strain evidence="5 6">2789STDY5608891</strain>
    </source>
</reference>
<keyword evidence="1 4" id="KW-0645">Protease</keyword>
<evidence type="ECO:0000256" key="2">
    <source>
        <dbReference type="ARBA" id="ARBA00022801"/>
    </source>
</evidence>
<dbReference type="GO" id="GO:0006508">
    <property type="term" value="P:proteolysis"/>
    <property type="evidence" value="ECO:0007669"/>
    <property type="project" value="UniProtKB-UniRule"/>
</dbReference>
<dbReference type="InterPro" id="IPR023430">
    <property type="entry name" value="Pept_HybD-like_dom_sf"/>
</dbReference>
<comment type="function">
    <text evidence="4">Initiates the rapid degradation of small, acid-soluble proteins during spore germination.</text>
</comment>
<feature type="chain" id="PRO_5023269574" description="Germination protease" evidence="4">
    <location>
        <begin position="8"/>
        <end position="342"/>
    </location>
</feature>